<gene>
    <name evidence="2" type="ORF">EDC64_109189</name>
</gene>
<keyword evidence="3" id="KW-1185">Reference proteome</keyword>
<dbReference type="OrthoDB" id="9806951at2"/>
<dbReference type="RefSeq" id="WP_132032767.1">
    <property type="nucleotide sequence ID" value="NZ_SMAI01000009.1"/>
</dbReference>
<evidence type="ECO:0000313" key="3">
    <source>
        <dbReference type="Proteomes" id="UP000294664"/>
    </source>
</evidence>
<dbReference type="AlphaFoldDB" id="A0A4R3LVD8"/>
<reference evidence="2 3" key="1">
    <citation type="submission" date="2019-03" db="EMBL/GenBank/DDBJ databases">
        <title>Genomic Encyclopedia of Type Strains, Phase IV (KMG-IV): sequencing the most valuable type-strain genomes for metagenomic binning, comparative biology and taxonomic classification.</title>
        <authorList>
            <person name="Goeker M."/>
        </authorList>
    </citation>
    <scope>NUCLEOTIDE SEQUENCE [LARGE SCALE GENOMIC DNA]</scope>
    <source>
        <strain evidence="2 3">DSM 9035</strain>
    </source>
</reference>
<evidence type="ECO:0000259" key="1">
    <source>
        <dbReference type="Pfam" id="PF01935"/>
    </source>
</evidence>
<protein>
    <recommendedName>
        <fullName evidence="1">Helicase HerA central domain-containing protein</fullName>
    </recommendedName>
</protein>
<dbReference type="CDD" id="cd01127">
    <property type="entry name" value="TrwB_TraG_TraD_VirD4"/>
    <property type="match status" value="1"/>
</dbReference>
<dbReference type="InterPro" id="IPR008571">
    <property type="entry name" value="HerA-like"/>
</dbReference>
<dbReference type="InterPro" id="IPR027417">
    <property type="entry name" value="P-loop_NTPase"/>
</dbReference>
<dbReference type="Gene3D" id="3.40.50.300">
    <property type="entry name" value="P-loop containing nucleotide triphosphate hydrolases"/>
    <property type="match status" value="2"/>
</dbReference>
<dbReference type="EMBL" id="SMAI01000009">
    <property type="protein sequence ID" value="TCT03639.1"/>
    <property type="molecule type" value="Genomic_DNA"/>
</dbReference>
<dbReference type="PANTHER" id="PTHR42957">
    <property type="entry name" value="HELICASE MJ1565-RELATED"/>
    <property type="match status" value="1"/>
</dbReference>
<organism evidence="2 3">
    <name type="scientific">Aquabacter spiritensis</name>
    <dbReference type="NCBI Taxonomy" id="933073"/>
    <lineage>
        <taxon>Bacteria</taxon>
        <taxon>Pseudomonadati</taxon>
        <taxon>Pseudomonadota</taxon>
        <taxon>Alphaproteobacteria</taxon>
        <taxon>Hyphomicrobiales</taxon>
        <taxon>Xanthobacteraceae</taxon>
        <taxon>Aquabacter</taxon>
    </lineage>
</organism>
<evidence type="ECO:0000313" key="2">
    <source>
        <dbReference type="EMBL" id="TCT03639.1"/>
    </source>
</evidence>
<dbReference type="SUPFAM" id="SSF52540">
    <property type="entry name" value="P-loop containing nucleoside triphosphate hydrolases"/>
    <property type="match status" value="1"/>
</dbReference>
<name>A0A4R3LVD8_9HYPH</name>
<accession>A0A4R3LVD8</accession>
<dbReference type="PANTHER" id="PTHR42957:SF1">
    <property type="entry name" value="HELICASE MJ1565-RELATED"/>
    <property type="match status" value="1"/>
</dbReference>
<feature type="domain" description="Helicase HerA central" evidence="1">
    <location>
        <begin position="152"/>
        <end position="441"/>
    </location>
</feature>
<dbReference type="Proteomes" id="UP000294664">
    <property type="component" value="Unassembled WGS sequence"/>
</dbReference>
<dbReference type="InterPro" id="IPR002789">
    <property type="entry name" value="HerA_central"/>
</dbReference>
<dbReference type="Pfam" id="PF01935">
    <property type="entry name" value="DUF87"/>
    <property type="match status" value="1"/>
</dbReference>
<sequence length="613" mass="68044">MRPFDVVPDLKIGSIIEVSGTTARVELDGGITELNRTYQGRVYAVGQIASVVKIHFGRRVLFAYVRLLRMRSDMQLEGGGPTLPPERDQRIMEIDLFGEGVWHANHSILEFGRGVTTYPLPLQGVYLMAHQEVQALFTAAEQQRGDGEDPMVEIGRYVGAEAAVARANINKMFGQHCAILGSTGSGKSATVAALLHGLLNQPSAAGTWRPRIVVIDPHGEYAKAFGERAIVYRAYDSSAGGEEAARPILRLPYWLMTGDEFRSLVIGKTEEEATSQNNIVYKALAHARMVHLKLIEASKSWIDQTTDKVPDDPRPLKNEDAAKVAAFDRDLPFPFSLDEFVAHIVEEQGVTTDAKGAVKRKSVTDSKSHRSILDKLNVLRADPRLSFMLKNHADGDPELAEIIAQFVGENAANEQKDIRIVDISGLPNEVAGPLAAVIARLLFQYKIWQTREERERDPVLLVCEEAHRYVPNHGQAEYEAAQVAIRRLAREGRKYGLGLMLVSQRPADVESTVLSQCNSWVILRLTNSADQEHVGRFLPDSLAGLTKLLPSLVRREAVFVGEAAAIPARIKIRELSEQQLPDSNDIKFADGWAKPPIRRADIEAVVKRWRREV</sequence>
<comment type="caution">
    <text evidence="2">The sequence shown here is derived from an EMBL/GenBank/DDBJ whole genome shotgun (WGS) entry which is preliminary data.</text>
</comment>
<proteinExistence type="predicted"/>